<feature type="region of interest" description="Disordered" evidence="1">
    <location>
        <begin position="165"/>
        <end position="355"/>
    </location>
</feature>
<reference evidence="4" key="1">
    <citation type="journal article" date="2019" name="Int. J. Syst. Evol. Microbiol.">
        <title>The Global Catalogue of Microorganisms (GCM) 10K type strain sequencing project: providing services to taxonomists for standard genome sequencing and annotation.</title>
        <authorList>
            <consortium name="The Broad Institute Genomics Platform"/>
            <consortium name="The Broad Institute Genome Sequencing Center for Infectious Disease"/>
            <person name="Wu L."/>
            <person name="Ma J."/>
        </authorList>
    </citation>
    <scope>NUCLEOTIDE SEQUENCE [LARGE SCALE GENOMIC DNA]</scope>
    <source>
        <strain evidence="4">KCTC 52366</strain>
    </source>
</reference>
<organism evidence="3 4">
    <name type="scientific">Psychromarinibacter halotolerans</name>
    <dbReference type="NCBI Taxonomy" id="1775175"/>
    <lineage>
        <taxon>Bacteria</taxon>
        <taxon>Pseudomonadati</taxon>
        <taxon>Pseudomonadota</taxon>
        <taxon>Alphaproteobacteria</taxon>
        <taxon>Rhodobacterales</taxon>
        <taxon>Paracoccaceae</taxon>
        <taxon>Psychromarinibacter</taxon>
    </lineage>
</organism>
<evidence type="ECO:0000313" key="3">
    <source>
        <dbReference type="EMBL" id="MFC3144616.1"/>
    </source>
</evidence>
<dbReference type="RefSeq" id="WP_275633684.1">
    <property type="nucleotide sequence ID" value="NZ_JARGYD010000006.1"/>
</dbReference>
<sequence>MDKSPDAFRTISEVADWLGTPTHVLRFWESRFTQVKPVKRAGGRRYYRPADMALLGGIKKLLHDDGLTIRGVQKILREQGVKHVASLSKPIDGGMDAEFETGFAQEVPSEQPAAPVVDVEAERRAPPQIIRHGYSEATPEAEAPEPEAPAPAQATLDTAPEVPAAPEDTVAASPEADAPVAQAPVDESFNPFAKPADDGDAGDADDTAFEAPVPETSTEDALADLPDVEPEMAAAPDAPVAEPAAEEAPTPSPTESDVAPEPVDAAPQQTIEQPYDYSHGEMHPGAAPEGVPEPATEDAVAEVETATAAPAPEPEDASEPASEPVPDTAPPASQAARSLPEMAPMPEGPTLSEEVLSRLRRTPVVDRNAVLPVYERLAELRGRMTAGQAGGHSG</sequence>
<comment type="caution">
    <text evidence="3">The sequence shown here is derived from an EMBL/GenBank/DDBJ whole genome shotgun (WGS) entry which is preliminary data.</text>
</comment>
<dbReference type="PROSITE" id="PS50937">
    <property type="entry name" value="HTH_MERR_2"/>
    <property type="match status" value="1"/>
</dbReference>
<dbReference type="InterPro" id="IPR000551">
    <property type="entry name" value="MerR-type_HTH_dom"/>
</dbReference>
<feature type="compositionally biased region" description="Acidic residues" evidence="1">
    <location>
        <begin position="198"/>
        <end position="208"/>
    </location>
</feature>
<name>A0ABV7GWI6_9RHOB</name>
<evidence type="ECO:0000256" key="1">
    <source>
        <dbReference type="SAM" id="MobiDB-lite"/>
    </source>
</evidence>
<dbReference type="Gene3D" id="1.10.1660.10">
    <property type="match status" value="1"/>
</dbReference>
<evidence type="ECO:0000259" key="2">
    <source>
        <dbReference type="PROSITE" id="PS50937"/>
    </source>
</evidence>
<dbReference type="InterPro" id="IPR009061">
    <property type="entry name" value="DNA-bd_dom_put_sf"/>
</dbReference>
<dbReference type="Proteomes" id="UP001595632">
    <property type="component" value="Unassembled WGS sequence"/>
</dbReference>
<dbReference type="CDD" id="cd04765">
    <property type="entry name" value="HTH_MlrA-like_sg2"/>
    <property type="match status" value="1"/>
</dbReference>
<feature type="domain" description="HTH merR-type" evidence="2">
    <location>
        <begin position="10"/>
        <end position="78"/>
    </location>
</feature>
<gene>
    <name evidence="3" type="ORF">ACFOGP_17970</name>
</gene>
<dbReference type="SMART" id="SM00422">
    <property type="entry name" value="HTH_MERR"/>
    <property type="match status" value="1"/>
</dbReference>
<proteinExistence type="predicted"/>
<keyword evidence="4" id="KW-1185">Reference proteome</keyword>
<accession>A0ABV7GWI6</accession>
<evidence type="ECO:0000313" key="4">
    <source>
        <dbReference type="Proteomes" id="UP001595632"/>
    </source>
</evidence>
<protein>
    <submittedName>
        <fullName evidence="3">MerR family transcriptional regulator</fullName>
    </submittedName>
</protein>
<dbReference type="EMBL" id="JBHRTB010000010">
    <property type="protein sequence ID" value="MFC3144616.1"/>
    <property type="molecule type" value="Genomic_DNA"/>
</dbReference>
<dbReference type="Pfam" id="PF13411">
    <property type="entry name" value="MerR_1"/>
    <property type="match status" value="1"/>
</dbReference>
<dbReference type="SUPFAM" id="SSF46955">
    <property type="entry name" value="Putative DNA-binding domain"/>
    <property type="match status" value="1"/>
</dbReference>
<feature type="compositionally biased region" description="Low complexity" evidence="1">
    <location>
        <begin position="284"/>
        <end position="294"/>
    </location>
</feature>
<feature type="compositionally biased region" description="Low complexity" evidence="1">
    <location>
        <begin position="231"/>
        <end position="256"/>
    </location>
</feature>
<feature type="compositionally biased region" description="Acidic residues" evidence="1">
    <location>
        <begin position="217"/>
        <end position="230"/>
    </location>
</feature>